<accession>A0A7S2CAZ5</accession>
<sequence>MQLAMRLPALALALLLAAAPSAEASRQMAASHTLGNPIRKVVNLLQAMQKKVQEEGEAEETLYKKFKCYCTTGGKELGASISTAEAKAPQLSSDIESSDAKMSQLKEDVKTAQEDRSDAKDAMAKATAIREKEAGAFAAEKAEYDANIAAINKAVAALEKGMAGGFLQTSTAQTLRQLVNKQDMFESDREELVAFLSGSQGSGYAPSSGQITGLLKQMVDTMSKGLADATATEEAAVSAYEELMAAKKKEVGALTGKIEASLERVGELGVSIAQMKNDAEDTQEALAADKDFFKNLDESCSTKTAEWEQRVKTRADELVALADTIKVLNYDDALELFKKTLPSPAASFVQVQSSASAVRARALAALRGVGGADRARIDLIALALRGKKIGFEKVIAMIDEMVATLKTEQSDDDKKKDYCAAEFDASDDKKKGLERSISDSEAAISKTEDGIATVTEEAAALTAGIKALDKAVAEATEQRKKEHAEFTELMASDSAAKELLGFAKNRLNQFYNPKLYKPPAKRELSSEDRIVVNFGGAAPPTPAPGGIAGTGIAVLAEISAHTARRSDAAPPPPPETFGAYTKKTQQSGGVIGMMDLLIKDLDKEMQEAEVEEKDAQGEYEVLMKDSAEKRAADSKSLAEKEKAKADLEADLEAHKDAKASATQELAGTLEYISSLHAECDWLMQYFDVRKEARASEIDSLGKAKGVLSGSDYSLVQTGSRSFLRRSA</sequence>
<evidence type="ECO:0000256" key="2">
    <source>
        <dbReference type="SAM" id="MobiDB-lite"/>
    </source>
</evidence>
<protein>
    <submittedName>
        <fullName evidence="4">Uncharacterized protein</fullName>
    </submittedName>
</protein>
<evidence type="ECO:0000256" key="3">
    <source>
        <dbReference type="SAM" id="SignalP"/>
    </source>
</evidence>
<feature type="region of interest" description="Disordered" evidence="2">
    <location>
        <begin position="562"/>
        <end position="584"/>
    </location>
</feature>
<dbReference type="PANTHER" id="PTHR18937">
    <property type="entry name" value="STRUCTURAL MAINTENANCE OF CHROMOSOMES SMC FAMILY MEMBER"/>
    <property type="match status" value="1"/>
</dbReference>
<evidence type="ECO:0000313" key="4">
    <source>
        <dbReference type="EMBL" id="CAD9420171.1"/>
    </source>
</evidence>
<feature type="coiled-coil region" evidence="1">
    <location>
        <begin position="95"/>
        <end position="122"/>
    </location>
</feature>
<dbReference type="AlphaFoldDB" id="A0A7S2CAZ5"/>
<dbReference type="EMBL" id="HBGQ01033895">
    <property type="protein sequence ID" value="CAD9420171.1"/>
    <property type="molecule type" value="Transcribed_RNA"/>
</dbReference>
<feature type="coiled-coil region" evidence="1">
    <location>
        <begin position="594"/>
        <end position="664"/>
    </location>
</feature>
<keyword evidence="1" id="KW-0175">Coiled coil</keyword>
<name>A0A7S2CAZ5_9DINO</name>
<reference evidence="4" key="1">
    <citation type="submission" date="2021-01" db="EMBL/GenBank/DDBJ databases">
        <authorList>
            <person name="Corre E."/>
            <person name="Pelletier E."/>
            <person name="Niang G."/>
            <person name="Scheremetjew M."/>
            <person name="Finn R."/>
            <person name="Kale V."/>
            <person name="Holt S."/>
            <person name="Cochrane G."/>
            <person name="Meng A."/>
            <person name="Brown T."/>
            <person name="Cohen L."/>
        </authorList>
    </citation>
    <scope>NUCLEOTIDE SEQUENCE</scope>
    <source>
        <strain evidence="4">CCMP2222</strain>
    </source>
</reference>
<organism evidence="4">
    <name type="scientific">Alexandrium andersonii</name>
    <dbReference type="NCBI Taxonomy" id="327968"/>
    <lineage>
        <taxon>Eukaryota</taxon>
        <taxon>Sar</taxon>
        <taxon>Alveolata</taxon>
        <taxon>Dinophyceae</taxon>
        <taxon>Gonyaulacales</taxon>
        <taxon>Pyrocystaceae</taxon>
        <taxon>Alexandrium</taxon>
    </lineage>
</organism>
<feature type="signal peptide" evidence="3">
    <location>
        <begin position="1"/>
        <end position="24"/>
    </location>
</feature>
<feature type="chain" id="PRO_5031226582" evidence="3">
    <location>
        <begin position="25"/>
        <end position="727"/>
    </location>
</feature>
<keyword evidence="3" id="KW-0732">Signal</keyword>
<gene>
    <name evidence="4" type="ORF">AAND1436_LOCUS16713</name>
</gene>
<evidence type="ECO:0000256" key="1">
    <source>
        <dbReference type="SAM" id="Coils"/>
    </source>
</evidence>
<proteinExistence type="predicted"/>